<evidence type="ECO:0000256" key="1">
    <source>
        <dbReference type="ARBA" id="ARBA00000177"/>
    </source>
</evidence>
<dbReference type="Pfam" id="PF00378">
    <property type="entry name" value="ECH_1"/>
    <property type="match status" value="1"/>
</dbReference>
<accession>A0A7S4AAV1</accession>
<dbReference type="Gene3D" id="3.90.226.10">
    <property type="entry name" value="2-enoyl-CoA Hydratase, Chain A, domain 1"/>
    <property type="match status" value="1"/>
</dbReference>
<dbReference type="EMBL" id="HBIX01002951">
    <property type="protein sequence ID" value="CAE0709512.1"/>
    <property type="molecule type" value="Transcribed_RNA"/>
</dbReference>
<dbReference type="PANTHER" id="PTHR43113:SF1">
    <property type="entry name" value="1,4-DIHYDROXY-2-NAPHTHOYL-COA SYNTHASE, PEROXISOMAL"/>
    <property type="match status" value="1"/>
</dbReference>
<feature type="compositionally biased region" description="Polar residues" evidence="3">
    <location>
        <begin position="10"/>
        <end position="26"/>
    </location>
</feature>
<evidence type="ECO:0008006" key="5">
    <source>
        <dbReference type="Google" id="ProtNLM"/>
    </source>
</evidence>
<sequence>MDDNEKKQQENAVGSMSAARNPSKTAPPSKHRDGFELVSRTPIRWTDDNVVVGRQQQQPPKFVDITYHISIEDRCARIAFNRPNILHAFRPQTIREIQQALLLATDDVRISVVVLTSNVDASVRTPAFCAGGDQQVRSNDGGYQDGTETEPKLRVLELQVQMRRSPKPILCVVDGYAIGGGHILHMISDLTIASKRSVFGQTGPRMGSFDAGYGSTRMARLIGQKRARELWFLCRYMDAEEASSTGLINACYPHDELEGRTAQWVRRITMNSPTAIACTKAALNADEDGAAGIAQLGGELTRLFYGSKESQEGRDAFLERRPPRFLKSKM</sequence>
<dbReference type="InterPro" id="IPR014748">
    <property type="entry name" value="Enoyl-CoA_hydra_C"/>
</dbReference>
<name>A0A7S4AAV1_9STRA</name>
<reference evidence="4" key="1">
    <citation type="submission" date="2021-01" db="EMBL/GenBank/DDBJ databases">
        <authorList>
            <person name="Corre E."/>
            <person name="Pelletier E."/>
            <person name="Niang G."/>
            <person name="Scheremetjew M."/>
            <person name="Finn R."/>
            <person name="Kale V."/>
            <person name="Holt S."/>
            <person name="Cochrane G."/>
            <person name="Meng A."/>
            <person name="Brown T."/>
            <person name="Cohen L."/>
        </authorList>
    </citation>
    <scope>NUCLEOTIDE SEQUENCE</scope>
    <source>
        <strain evidence="4">10249 10 AB</strain>
    </source>
</reference>
<dbReference type="PANTHER" id="PTHR43113">
    <property type="entry name" value="NUCLEOSIDE-DIPHOSPHATE-SUGAR EPIMERASE"/>
    <property type="match status" value="1"/>
</dbReference>
<dbReference type="CDD" id="cd06558">
    <property type="entry name" value="crotonase-like"/>
    <property type="match status" value="1"/>
</dbReference>
<protein>
    <recommendedName>
        <fullName evidence="5">1,4-dihydroxy-2-naphthoyl-CoA synthase</fullName>
    </recommendedName>
</protein>
<keyword evidence="2" id="KW-0456">Lyase</keyword>
<evidence type="ECO:0000256" key="2">
    <source>
        <dbReference type="ARBA" id="ARBA00023239"/>
    </source>
</evidence>
<dbReference type="SUPFAM" id="SSF52096">
    <property type="entry name" value="ClpP/crotonase"/>
    <property type="match status" value="1"/>
</dbReference>
<proteinExistence type="inferred from homology"/>
<dbReference type="InterPro" id="IPR029045">
    <property type="entry name" value="ClpP/crotonase-like_dom_sf"/>
</dbReference>
<evidence type="ECO:0000313" key="4">
    <source>
        <dbReference type="EMBL" id="CAE0709512.1"/>
    </source>
</evidence>
<comment type="catalytic activity">
    <reaction evidence="1">
        <text>2-succinylbenzoyl-CoA + H(+) = 1,4-dihydroxy-2-naphthoyl-CoA + H2O</text>
        <dbReference type="Rhea" id="RHEA:26562"/>
        <dbReference type="ChEBI" id="CHEBI:15377"/>
        <dbReference type="ChEBI" id="CHEBI:15378"/>
        <dbReference type="ChEBI" id="CHEBI:57364"/>
        <dbReference type="ChEBI" id="CHEBI:58897"/>
        <dbReference type="EC" id="4.1.3.36"/>
    </reaction>
</comment>
<organism evidence="4">
    <name type="scientific">Pseudo-nitzschia australis</name>
    <dbReference type="NCBI Taxonomy" id="44445"/>
    <lineage>
        <taxon>Eukaryota</taxon>
        <taxon>Sar</taxon>
        <taxon>Stramenopiles</taxon>
        <taxon>Ochrophyta</taxon>
        <taxon>Bacillariophyta</taxon>
        <taxon>Bacillariophyceae</taxon>
        <taxon>Bacillariophycidae</taxon>
        <taxon>Bacillariales</taxon>
        <taxon>Bacillariaceae</taxon>
        <taxon>Pseudo-nitzschia</taxon>
    </lineage>
</organism>
<dbReference type="GO" id="GO:0009234">
    <property type="term" value="P:menaquinone biosynthetic process"/>
    <property type="evidence" value="ECO:0007669"/>
    <property type="project" value="InterPro"/>
</dbReference>
<dbReference type="Gene3D" id="1.10.12.10">
    <property type="entry name" value="Lyase 2-enoyl-coa Hydratase, Chain A, domain 2"/>
    <property type="match status" value="1"/>
</dbReference>
<evidence type="ECO:0000256" key="3">
    <source>
        <dbReference type="SAM" id="MobiDB-lite"/>
    </source>
</evidence>
<dbReference type="GO" id="GO:0008935">
    <property type="term" value="F:1,4-dihydroxy-2-naphthoyl-CoA synthase activity"/>
    <property type="evidence" value="ECO:0007669"/>
    <property type="project" value="UniProtKB-EC"/>
</dbReference>
<gene>
    <name evidence="4" type="ORF">PAUS00366_LOCUS2232</name>
</gene>
<dbReference type="AlphaFoldDB" id="A0A7S4AAV1"/>
<feature type="region of interest" description="Disordered" evidence="3">
    <location>
        <begin position="1"/>
        <end position="36"/>
    </location>
</feature>
<dbReference type="InterPro" id="IPR001753">
    <property type="entry name" value="Enoyl-CoA_hydra/iso"/>
</dbReference>
<dbReference type="HAMAP" id="MF_01934">
    <property type="entry name" value="MenB"/>
    <property type="match status" value="1"/>
</dbReference>
<dbReference type="InterPro" id="IPR010198">
    <property type="entry name" value="DHNA-CoA_synthase_MenB"/>
</dbReference>